<evidence type="ECO:0000256" key="1">
    <source>
        <dbReference type="ARBA" id="ARBA00022723"/>
    </source>
</evidence>
<keyword evidence="5" id="KW-0489">Methyltransferase</keyword>
<keyword evidence="5" id="KW-0808">Transferase</keyword>
<keyword evidence="5" id="KW-0689">Ribosomal protein</keyword>
<dbReference type="SUPFAM" id="SSF53335">
    <property type="entry name" value="S-adenosyl-L-methionine-dependent methyltransferases"/>
    <property type="match status" value="1"/>
</dbReference>
<dbReference type="GO" id="GO:0032259">
    <property type="term" value="P:methylation"/>
    <property type="evidence" value="ECO:0007669"/>
    <property type="project" value="UniProtKB-KW"/>
</dbReference>
<name>A0A7Y9IFJ3_9ACTN</name>
<evidence type="ECO:0000256" key="3">
    <source>
        <dbReference type="ARBA" id="ARBA00023004"/>
    </source>
</evidence>
<dbReference type="EMBL" id="JACCBU010000001">
    <property type="protein sequence ID" value="NYE75593.1"/>
    <property type="molecule type" value="Genomic_DNA"/>
</dbReference>
<protein>
    <submittedName>
        <fullName evidence="5">Ribosomal protein RSM22 (Predicted rRNA methylase)</fullName>
    </submittedName>
</protein>
<dbReference type="Pfam" id="PF09243">
    <property type="entry name" value="Rsm22"/>
    <property type="match status" value="1"/>
</dbReference>
<keyword evidence="2" id="KW-0809">Transit peptide</keyword>
<dbReference type="GO" id="GO:0008168">
    <property type="term" value="F:methyltransferase activity"/>
    <property type="evidence" value="ECO:0007669"/>
    <property type="project" value="UniProtKB-KW"/>
</dbReference>
<keyword evidence="4" id="KW-0411">Iron-sulfur</keyword>
<keyword evidence="3" id="KW-0408">Iron</keyword>
<keyword evidence="5" id="KW-0687">Ribonucleoprotein</keyword>
<keyword evidence="1" id="KW-0479">Metal-binding</keyword>
<dbReference type="GO" id="GO:0006412">
    <property type="term" value="P:translation"/>
    <property type="evidence" value="ECO:0007669"/>
    <property type="project" value="InterPro"/>
</dbReference>
<organism evidence="5 6">
    <name type="scientific">Microlunatus parietis</name>
    <dbReference type="NCBI Taxonomy" id="682979"/>
    <lineage>
        <taxon>Bacteria</taxon>
        <taxon>Bacillati</taxon>
        <taxon>Actinomycetota</taxon>
        <taxon>Actinomycetes</taxon>
        <taxon>Propionibacteriales</taxon>
        <taxon>Propionibacteriaceae</taxon>
        <taxon>Microlunatus</taxon>
    </lineage>
</organism>
<dbReference type="InterPro" id="IPR015324">
    <property type="entry name" value="Ribosomal_Rsm22-like"/>
</dbReference>
<gene>
    <name evidence="5" type="ORF">BKA15_006922</name>
</gene>
<dbReference type="Proteomes" id="UP000569914">
    <property type="component" value="Unassembled WGS sequence"/>
</dbReference>
<dbReference type="AlphaFoldDB" id="A0A7Y9IFJ3"/>
<keyword evidence="6" id="KW-1185">Reference proteome</keyword>
<comment type="caution">
    <text evidence="5">The sequence shown here is derived from an EMBL/GenBank/DDBJ whole genome shotgun (WGS) entry which is preliminary data.</text>
</comment>
<dbReference type="GO" id="GO:0003735">
    <property type="term" value="F:structural constituent of ribosome"/>
    <property type="evidence" value="ECO:0007669"/>
    <property type="project" value="TreeGrafter"/>
</dbReference>
<evidence type="ECO:0000256" key="2">
    <source>
        <dbReference type="ARBA" id="ARBA00022946"/>
    </source>
</evidence>
<sequence>MKDGAVQPLPEPLAEGLQRLAGSLPTARLADLTGRLIDRYQADRPAPAGAPIVAAEEQAAAYALYRMPATFAAVRSALHQAAAALPDFRPERHVDLGGGTGGAVWAAAQTWPGIAEHRVIEQAPAMITVGRRLLAGADGPVGGTAWIRSLLDDALILPEADLITISYVLGELDPASRRTMITKLADAGATIAIIEPGTKAGYRRVLDARDQLITAGLRIAAPCPHDLECPMADNDDWCHFAVRIGRSATHRVIKNAELSYEDEKFSYLVATREPVAPAPARIVRHPGYAKGQVDLTLCTVPPGIERTKITKRAKDDYRTARKVEWGDRWP</sequence>
<dbReference type="PANTHER" id="PTHR13184:SF5">
    <property type="entry name" value="METHYLTRANSFERASE-LIKE PROTEIN 17, MITOCHONDRIAL"/>
    <property type="match status" value="1"/>
</dbReference>
<dbReference type="RefSeq" id="WP_179758072.1">
    <property type="nucleotide sequence ID" value="NZ_JACCBU010000001.1"/>
</dbReference>
<evidence type="ECO:0000313" key="6">
    <source>
        <dbReference type="Proteomes" id="UP000569914"/>
    </source>
</evidence>
<dbReference type="InterPro" id="IPR029063">
    <property type="entry name" value="SAM-dependent_MTases_sf"/>
</dbReference>
<dbReference type="GO" id="GO:0015935">
    <property type="term" value="C:small ribosomal subunit"/>
    <property type="evidence" value="ECO:0007669"/>
    <property type="project" value="TreeGrafter"/>
</dbReference>
<accession>A0A7Y9IFJ3</accession>
<dbReference type="InterPro" id="IPR052571">
    <property type="entry name" value="Mt_RNA_Methyltransferase"/>
</dbReference>
<dbReference type="Gene3D" id="3.40.50.150">
    <property type="entry name" value="Vaccinia Virus protein VP39"/>
    <property type="match status" value="1"/>
</dbReference>
<dbReference type="PANTHER" id="PTHR13184">
    <property type="entry name" value="37S RIBOSOMAL PROTEIN S22"/>
    <property type="match status" value="1"/>
</dbReference>
<reference evidence="5 6" key="1">
    <citation type="submission" date="2020-07" db="EMBL/GenBank/DDBJ databases">
        <title>Sequencing the genomes of 1000 actinobacteria strains.</title>
        <authorList>
            <person name="Klenk H.-P."/>
        </authorList>
    </citation>
    <scope>NUCLEOTIDE SEQUENCE [LARGE SCALE GENOMIC DNA]</scope>
    <source>
        <strain evidence="5 6">DSM 22083</strain>
    </source>
</reference>
<dbReference type="GO" id="GO:0051536">
    <property type="term" value="F:iron-sulfur cluster binding"/>
    <property type="evidence" value="ECO:0007669"/>
    <property type="project" value="UniProtKB-KW"/>
</dbReference>
<evidence type="ECO:0000256" key="4">
    <source>
        <dbReference type="ARBA" id="ARBA00023014"/>
    </source>
</evidence>
<evidence type="ECO:0000313" key="5">
    <source>
        <dbReference type="EMBL" id="NYE75593.1"/>
    </source>
</evidence>
<proteinExistence type="predicted"/>
<dbReference type="GO" id="GO:0046872">
    <property type="term" value="F:metal ion binding"/>
    <property type="evidence" value="ECO:0007669"/>
    <property type="project" value="UniProtKB-KW"/>
</dbReference>